<dbReference type="EMBL" id="QSCO01000010">
    <property type="protein sequence ID" value="RGY06941.1"/>
    <property type="molecule type" value="Genomic_DNA"/>
</dbReference>
<evidence type="ECO:0000313" key="3">
    <source>
        <dbReference type="EMBL" id="MCG4961054.1"/>
    </source>
</evidence>
<dbReference type="EMBL" id="QRYW01000025">
    <property type="protein sequence ID" value="RGV24897.1"/>
    <property type="molecule type" value="Genomic_DNA"/>
</dbReference>
<feature type="transmembrane region" description="Helical" evidence="1">
    <location>
        <begin position="7"/>
        <end position="32"/>
    </location>
</feature>
<evidence type="ECO:0000259" key="2">
    <source>
        <dbReference type="PROSITE" id="PS50076"/>
    </source>
</evidence>
<dbReference type="InterPro" id="IPR036869">
    <property type="entry name" value="J_dom_sf"/>
</dbReference>
<accession>A0A1Y3ZW57</accession>
<feature type="domain" description="J" evidence="2">
    <location>
        <begin position="181"/>
        <end position="243"/>
    </location>
</feature>
<dbReference type="Gene3D" id="1.10.287.110">
    <property type="entry name" value="DnaJ domain"/>
    <property type="match status" value="1"/>
</dbReference>
<keyword evidence="1" id="KW-0812">Transmembrane</keyword>
<dbReference type="InterPro" id="IPR007791">
    <property type="entry name" value="DjlA_N"/>
</dbReference>
<dbReference type="SUPFAM" id="SSF46565">
    <property type="entry name" value="Chaperone J-domain"/>
    <property type="match status" value="1"/>
</dbReference>
<evidence type="ECO:0000313" key="10">
    <source>
        <dbReference type="Proteomes" id="UP000284434"/>
    </source>
</evidence>
<evidence type="ECO:0000256" key="1">
    <source>
        <dbReference type="SAM" id="Phobius"/>
    </source>
</evidence>
<name>A0A1Y3ZW57_9BACT</name>
<dbReference type="Proteomes" id="UP000284434">
    <property type="component" value="Unassembled WGS sequence"/>
</dbReference>
<evidence type="ECO:0000313" key="8">
    <source>
        <dbReference type="Proteomes" id="UP000283426"/>
    </source>
</evidence>
<comment type="caution">
    <text evidence="6">The sequence shown here is derived from an EMBL/GenBank/DDBJ whole genome shotgun (WGS) entry which is preliminary data.</text>
</comment>
<dbReference type="InterPro" id="IPR029024">
    <property type="entry name" value="TerB-like"/>
</dbReference>
<dbReference type="EMBL" id="QRYC01000002">
    <property type="protein sequence ID" value="RGU58481.1"/>
    <property type="molecule type" value="Genomic_DNA"/>
</dbReference>
<dbReference type="AlphaFoldDB" id="A0A1Y3ZW57"/>
<dbReference type="EMBL" id="JAQMRD010000017">
    <property type="protein sequence ID" value="MDB9223910.1"/>
    <property type="molecule type" value="Genomic_DNA"/>
</dbReference>
<dbReference type="SMART" id="SM00271">
    <property type="entry name" value="DnaJ"/>
    <property type="match status" value="1"/>
</dbReference>
<evidence type="ECO:0000313" key="7">
    <source>
        <dbReference type="EMBL" id="RGY06941.1"/>
    </source>
</evidence>
<dbReference type="SUPFAM" id="SSF158682">
    <property type="entry name" value="TerB-like"/>
    <property type="match status" value="1"/>
</dbReference>
<dbReference type="RefSeq" id="WP_013613697.1">
    <property type="nucleotide sequence ID" value="NZ_BAABYK010000001.1"/>
</dbReference>
<dbReference type="InterPro" id="IPR001623">
    <property type="entry name" value="DnaJ_domain"/>
</dbReference>
<dbReference type="CDD" id="cd06257">
    <property type="entry name" value="DnaJ"/>
    <property type="match status" value="1"/>
</dbReference>
<evidence type="ECO:0000313" key="9">
    <source>
        <dbReference type="Proteomes" id="UP000284243"/>
    </source>
</evidence>
<dbReference type="EMBL" id="JAKNDN010000029">
    <property type="protein sequence ID" value="MCG4961054.1"/>
    <property type="molecule type" value="Genomic_DNA"/>
</dbReference>
<dbReference type="PROSITE" id="PS50076">
    <property type="entry name" value="DNAJ_2"/>
    <property type="match status" value="1"/>
</dbReference>
<dbReference type="Proteomes" id="UP000284243">
    <property type="component" value="Unassembled WGS sequence"/>
</dbReference>
<reference evidence="8 9" key="1">
    <citation type="submission" date="2018-08" db="EMBL/GenBank/DDBJ databases">
        <title>A genome reference for cultivated species of the human gut microbiota.</title>
        <authorList>
            <person name="Zou Y."/>
            <person name="Xue W."/>
            <person name="Luo G."/>
        </authorList>
    </citation>
    <scope>NUCLEOTIDE SEQUENCE [LARGE SCALE GENOMIC DNA]</scope>
    <source>
        <strain evidence="6 8">AF14-6AC</strain>
        <strain evidence="5 9">AF16-14</strain>
        <strain evidence="7 10">OF03-11</strain>
    </source>
</reference>
<dbReference type="PANTHER" id="PTHR24074">
    <property type="entry name" value="CO-CHAPERONE PROTEIN DJLA"/>
    <property type="match status" value="1"/>
</dbReference>
<dbReference type="Proteomes" id="UP000283426">
    <property type="component" value="Unassembled WGS sequence"/>
</dbReference>
<dbReference type="Pfam" id="PF00226">
    <property type="entry name" value="DnaJ"/>
    <property type="match status" value="1"/>
</dbReference>
<dbReference type="GeneID" id="61276786"/>
<dbReference type="PRINTS" id="PR00625">
    <property type="entry name" value="JDOMAIN"/>
</dbReference>
<evidence type="ECO:0000313" key="5">
    <source>
        <dbReference type="EMBL" id="RGU58481.1"/>
    </source>
</evidence>
<organism evidence="6 8">
    <name type="scientific">Odoribacter splanchnicus</name>
    <dbReference type="NCBI Taxonomy" id="28118"/>
    <lineage>
        <taxon>Bacteria</taxon>
        <taxon>Pseudomonadati</taxon>
        <taxon>Bacteroidota</taxon>
        <taxon>Bacteroidia</taxon>
        <taxon>Bacteroidales</taxon>
        <taxon>Odoribacteraceae</taxon>
        <taxon>Odoribacter</taxon>
    </lineage>
</organism>
<dbReference type="OMA" id="MQYWGKL"/>
<evidence type="ECO:0000313" key="6">
    <source>
        <dbReference type="EMBL" id="RGV24897.1"/>
    </source>
</evidence>
<reference evidence="4" key="3">
    <citation type="submission" date="2023-01" db="EMBL/GenBank/DDBJ databases">
        <title>Human gut microbiome strain richness.</title>
        <authorList>
            <person name="Chen-Liaw A."/>
        </authorList>
    </citation>
    <scope>NUCLEOTIDE SEQUENCE</scope>
    <source>
        <strain evidence="4">RTP21484st1_B7_RTP21484_190118</strain>
    </source>
</reference>
<dbReference type="Pfam" id="PF05099">
    <property type="entry name" value="TerB"/>
    <property type="match status" value="1"/>
</dbReference>
<proteinExistence type="predicted"/>
<evidence type="ECO:0000313" key="4">
    <source>
        <dbReference type="EMBL" id="MDB9223910.1"/>
    </source>
</evidence>
<reference evidence="3" key="2">
    <citation type="submission" date="2022-01" db="EMBL/GenBank/DDBJ databases">
        <title>Collection of gut derived symbiotic bacterial strains cultured from healthy donors.</title>
        <authorList>
            <person name="Lin H."/>
            <person name="Kohout C."/>
            <person name="Waligurski E."/>
            <person name="Pamer E.G."/>
        </authorList>
    </citation>
    <scope>NUCLEOTIDE SEQUENCE</scope>
    <source>
        <strain evidence="3">DFI.1.149</strain>
    </source>
</reference>
<dbReference type="Proteomes" id="UP001199750">
    <property type="component" value="Unassembled WGS sequence"/>
</dbReference>
<dbReference type="Gene3D" id="1.10.3680.10">
    <property type="entry name" value="TerB-like"/>
    <property type="match status" value="1"/>
</dbReference>
<protein>
    <submittedName>
        <fullName evidence="6">Molecular chaperone DnaJ</fullName>
    </submittedName>
    <submittedName>
        <fullName evidence="3">TerB family tellurite resistance protein</fullName>
    </submittedName>
</protein>
<keyword evidence="1" id="KW-1133">Transmembrane helix</keyword>
<dbReference type="InterPro" id="IPR050817">
    <property type="entry name" value="DjlA_DnaK_co-chaperone"/>
</dbReference>
<sequence length="245" mass="27015">MAKYGKWIGAGLGLALGGPLGALFGLFIGSMFDNIQTIAIPSDGGPIPPGQTGRGDFTFSLTVLATAVMKADGRIMRSELDYVKTFLIRNFGIEATREAMQMIKELSTRDIPVDDVCQQIRFQMPEASKVQLLYFLFGIAKADGTVSTAEIGLLENISNRLGIDHVTFMSVKSMYYDDIESAYQVLGIDSSASNEEIKKAYRKIAMENHPDKVGHLGEDIRKAAEEKFSRINVAYEKIKKQRGMN</sequence>
<gene>
    <name evidence="6" type="ORF">DWW24_12120</name>
    <name evidence="5" type="ORF">DWW57_01850</name>
    <name evidence="7" type="ORF">DXA53_08840</name>
    <name evidence="3" type="ORF">L0P03_14535</name>
    <name evidence="4" type="ORF">PN645_12950</name>
</gene>
<keyword evidence="1" id="KW-0472">Membrane</keyword>
<dbReference type="Proteomes" id="UP001212263">
    <property type="component" value="Unassembled WGS sequence"/>
</dbReference>